<evidence type="ECO:0000313" key="1">
    <source>
        <dbReference type="EMBL" id="RZB67984.1"/>
    </source>
</evidence>
<comment type="caution">
    <text evidence="1">The sequence shown here is derived from an EMBL/GenBank/DDBJ whole genome shotgun (WGS) entry which is preliminary data.</text>
</comment>
<dbReference type="EMBL" id="QZWG01000014">
    <property type="protein sequence ID" value="RZB67984.1"/>
    <property type="molecule type" value="Genomic_DNA"/>
</dbReference>
<organism evidence="1 2">
    <name type="scientific">Glycine soja</name>
    <name type="common">Wild soybean</name>
    <dbReference type="NCBI Taxonomy" id="3848"/>
    <lineage>
        <taxon>Eukaryota</taxon>
        <taxon>Viridiplantae</taxon>
        <taxon>Streptophyta</taxon>
        <taxon>Embryophyta</taxon>
        <taxon>Tracheophyta</taxon>
        <taxon>Spermatophyta</taxon>
        <taxon>Magnoliopsida</taxon>
        <taxon>eudicotyledons</taxon>
        <taxon>Gunneridae</taxon>
        <taxon>Pentapetalae</taxon>
        <taxon>rosids</taxon>
        <taxon>fabids</taxon>
        <taxon>Fabales</taxon>
        <taxon>Fabaceae</taxon>
        <taxon>Papilionoideae</taxon>
        <taxon>50 kb inversion clade</taxon>
        <taxon>NPAAA clade</taxon>
        <taxon>indigoferoid/millettioid clade</taxon>
        <taxon>Phaseoleae</taxon>
        <taxon>Glycine</taxon>
        <taxon>Glycine subgen. Soja</taxon>
    </lineage>
</organism>
<accession>A0A445H305</accession>
<proteinExistence type="predicted"/>
<reference evidence="1 2" key="1">
    <citation type="submission" date="2018-09" db="EMBL/GenBank/DDBJ databases">
        <title>A high-quality reference genome of wild soybean provides a powerful tool to mine soybean genomes.</title>
        <authorList>
            <person name="Xie M."/>
            <person name="Chung C.Y.L."/>
            <person name="Li M.-W."/>
            <person name="Wong F.-L."/>
            <person name="Chan T.-F."/>
            <person name="Lam H.-M."/>
        </authorList>
    </citation>
    <scope>NUCLEOTIDE SEQUENCE [LARGE SCALE GENOMIC DNA]</scope>
    <source>
        <strain evidence="2">cv. W05</strain>
        <tissue evidence="1">Hypocotyl of etiolated seedlings</tissue>
    </source>
</reference>
<protein>
    <submittedName>
        <fullName evidence="1">Uncharacterized protein</fullName>
    </submittedName>
</protein>
<evidence type="ECO:0000313" key="2">
    <source>
        <dbReference type="Proteomes" id="UP000289340"/>
    </source>
</evidence>
<sequence length="78" mass="8516">MGSVRVIVYFSNRNNKSIGGTEVFVESLFVAFGFGELCTIRVLGGTGVFVDNLFASFGFLENSATMFSRLWKAVAGDY</sequence>
<keyword evidence="2" id="KW-1185">Reference proteome</keyword>
<name>A0A445H305_GLYSO</name>
<dbReference type="Proteomes" id="UP000289340">
    <property type="component" value="Chromosome 14"/>
</dbReference>
<gene>
    <name evidence="1" type="ORF">D0Y65_038003</name>
</gene>
<dbReference type="AlphaFoldDB" id="A0A445H305"/>